<dbReference type="Pfam" id="PF17432">
    <property type="entry name" value="DUF3458_C"/>
    <property type="match status" value="1"/>
</dbReference>
<dbReference type="NCBIfam" id="TIGR02414">
    <property type="entry name" value="pepN_proteo"/>
    <property type="match status" value="1"/>
</dbReference>
<feature type="domain" description="Aminopeptidase N-like N-terminal" evidence="16">
    <location>
        <begin position="91"/>
        <end position="196"/>
    </location>
</feature>
<dbReference type="Pfam" id="PF11940">
    <property type="entry name" value="DUF3458"/>
    <property type="match status" value="1"/>
</dbReference>
<dbReference type="Pfam" id="PF17900">
    <property type="entry name" value="Peptidase_M1_N"/>
    <property type="match status" value="1"/>
</dbReference>
<dbReference type="InterPro" id="IPR035414">
    <property type="entry name" value="Peptidase_M1_pepN_Ig-like"/>
</dbReference>
<evidence type="ECO:0000259" key="15">
    <source>
        <dbReference type="Pfam" id="PF17432"/>
    </source>
</evidence>
<dbReference type="GO" id="GO:0016285">
    <property type="term" value="F:alanyl aminopeptidase activity"/>
    <property type="evidence" value="ECO:0007669"/>
    <property type="project" value="UniProtKB-EC"/>
</dbReference>
<evidence type="ECO:0000256" key="2">
    <source>
        <dbReference type="ARBA" id="ARBA00001947"/>
    </source>
</evidence>
<dbReference type="InterPro" id="IPR042097">
    <property type="entry name" value="Aminopeptidase_N-like_N_sf"/>
</dbReference>
<dbReference type="Gene3D" id="1.10.390.10">
    <property type="entry name" value="Neutral Protease Domain 2"/>
    <property type="match status" value="1"/>
</dbReference>
<keyword evidence="10" id="KW-0862">Zinc</keyword>
<dbReference type="AlphaFoldDB" id="A0A9X1QLF9"/>
<comment type="caution">
    <text evidence="17">The sequence shown here is derived from an EMBL/GenBank/DDBJ whole genome shotgun (WGS) entry which is preliminary data.</text>
</comment>
<feature type="domain" description="Peptidase M1 alanyl aminopeptidase C-terminal" evidence="15">
    <location>
        <begin position="555"/>
        <end position="867"/>
    </location>
</feature>
<gene>
    <name evidence="17" type="primary">pepN</name>
    <name evidence="17" type="ORF">LVY65_12510</name>
</gene>
<evidence type="ECO:0000256" key="10">
    <source>
        <dbReference type="ARBA" id="ARBA00022833"/>
    </source>
</evidence>
<dbReference type="InterPro" id="IPR038438">
    <property type="entry name" value="PepN_Ig-like_sf"/>
</dbReference>
<evidence type="ECO:0000256" key="3">
    <source>
        <dbReference type="ARBA" id="ARBA00010136"/>
    </source>
</evidence>
<dbReference type="InterPro" id="IPR012779">
    <property type="entry name" value="Peptidase_M1_pepN"/>
</dbReference>
<dbReference type="Pfam" id="PF01433">
    <property type="entry name" value="Peptidase_M1"/>
    <property type="match status" value="1"/>
</dbReference>
<comment type="similarity">
    <text evidence="3">Belongs to the peptidase M1 family.</text>
</comment>
<dbReference type="Gene3D" id="2.60.40.1730">
    <property type="entry name" value="tricorn interacting facor f3 domain"/>
    <property type="match status" value="1"/>
</dbReference>
<evidence type="ECO:0000256" key="7">
    <source>
        <dbReference type="ARBA" id="ARBA00022670"/>
    </source>
</evidence>
<evidence type="ECO:0000259" key="13">
    <source>
        <dbReference type="Pfam" id="PF01433"/>
    </source>
</evidence>
<evidence type="ECO:0000256" key="4">
    <source>
        <dbReference type="ARBA" id="ARBA00012564"/>
    </source>
</evidence>
<dbReference type="CDD" id="cd09600">
    <property type="entry name" value="M1_APN"/>
    <property type="match status" value="1"/>
</dbReference>
<dbReference type="InterPro" id="IPR045357">
    <property type="entry name" value="Aminopeptidase_N-like_N"/>
</dbReference>
<organism evidence="17 18">
    <name type="scientific">Sphingomonas cremea</name>
    <dbReference type="NCBI Taxonomy" id="2904799"/>
    <lineage>
        <taxon>Bacteria</taxon>
        <taxon>Pseudomonadati</taxon>
        <taxon>Pseudomonadota</taxon>
        <taxon>Alphaproteobacteria</taxon>
        <taxon>Sphingomonadales</taxon>
        <taxon>Sphingomonadaceae</taxon>
        <taxon>Sphingomonas</taxon>
    </lineage>
</organism>
<keyword evidence="7" id="KW-0645">Protease</keyword>
<evidence type="ECO:0000256" key="5">
    <source>
        <dbReference type="ARBA" id="ARBA00015611"/>
    </source>
</evidence>
<dbReference type="SUPFAM" id="SSF63737">
    <property type="entry name" value="Leukotriene A4 hydrolase N-terminal domain"/>
    <property type="match status" value="1"/>
</dbReference>
<protein>
    <recommendedName>
        <fullName evidence="5 12">Aminopeptidase N</fullName>
        <ecNumber evidence="4 12">3.4.11.2</ecNumber>
    </recommendedName>
</protein>
<dbReference type="PRINTS" id="PR00756">
    <property type="entry name" value="ALADIPTASE"/>
</dbReference>
<keyword evidence="6 17" id="KW-0031">Aminopeptidase</keyword>
<dbReference type="InterPro" id="IPR024601">
    <property type="entry name" value="Peptidase_M1_pepN_C"/>
</dbReference>
<evidence type="ECO:0000256" key="12">
    <source>
        <dbReference type="NCBIfam" id="TIGR02414"/>
    </source>
</evidence>
<dbReference type="Gene3D" id="2.60.40.1840">
    <property type="match status" value="1"/>
</dbReference>
<sequence length="867" mass="95752">MSDVLEHPEAPTTPEHVAIYRKDYLPPDWLVPEIALDFDLDPDRTHVRSRLTVKRNGEHDRPLRLAGNGLTPLVVRANGADADWRVGGDALVIELPGNEATIETEVDIAPAANSKLMGLYASGGLLCTQCESEGFRRITFHADRPDVLSRYRVRMSADKARFPILLANGNLVASGDGENGTHWADWEDPFPKPSYLFAMVAGDLSANRDRFTTMSGREVELNIWVREKDLPKTGHAMESLKAAMRWDEEVYGREYDLDLFNIVAVDDFNFGAMENKGLNIFNSRYILADEDTATDIDFDNIAGVVAHEYFHNWSGDRVTCRDWFQLSLKEGFTVFRDQSFSGDMGSKAVKRIEDVRLLRAAQFPEDAGPLAHSVRPESYIEITNFYTATVYNKGAELIRMMQTILGPEAFRKGSDLYFERHDGEAVTCEDFVRAMEDASGVDLSQFRLWYSQAGTPRVKAHVEHDASNATAILHLAQSIPDTPGQTGKSPMVLPLKTALIGADSGVPQGEEQLVLLTEGSASVRFEGVVEPPLLSINREFSAPVLLDVERRAGELERLAEVDPDPFARYEACQELMMRALLAGARGESADSTSVIAAMRGTLISNALDPAFKGEALSLPTEGLIGDRMELVDPDAIHSSRETLRSAIGAALADELGRAQSVSISGADLSPQAKGIRRLKSVALSLLAAGNPERGAALAKAQFDAADNMTDRQGAMMVLASMDGPEREAAFAAFFERYRDDSLVLDKWFALQAAAQHEDTVDVVEALAKHPDFTVRNPNRWRALVSNFAANQWAFHHASGRGYRFVTDMILEVDRINPQVAARQVPSIGRWRRFEPTRAKLMRAELERIVATPGLSKDVFEQASKSLA</sequence>
<dbReference type="Proteomes" id="UP001139410">
    <property type="component" value="Unassembled WGS sequence"/>
</dbReference>
<dbReference type="EC" id="3.4.11.2" evidence="4 12"/>
<evidence type="ECO:0000256" key="8">
    <source>
        <dbReference type="ARBA" id="ARBA00022723"/>
    </source>
</evidence>
<dbReference type="PANTHER" id="PTHR46322:SF1">
    <property type="entry name" value="PUROMYCIN-SENSITIVE AMINOPEPTIDASE"/>
    <property type="match status" value="1"/>
</dbReference>
<evidence type="ECO:0000256" key="6">
    <source>
        <dbReference type="ARBA" id="ARBA00022438"/>
    </source>
</evidence>
<dbReference type="FunFam" id="3.30.2010.30:FF:000002">
    <property type="entry name" value="Putative aminopeptidase N"/>
    <property type="match status" value="1"/>
</dbReference>
<comment type="cofactor">
    <cofactor evidence="2">
        <name>Zn(2+)</name>
        <dbReference type="ChEBI" id="CHEBI:29105"/>
    </cofactor>
</comment>
<evidence type="ECO:0000313" key="17">
    <source>
        <dbReference type="EMBL" id="MCF2515878.1"/>
    </source>
</evidence>
<feature type="domain" description="Peptidase M1 alanyl aminopeptidase Ig-like fold" evidence="14">
    <location>
        <begin position="454"/>
        <end position="547"/>
    </location>
</feature>
<evidence type="ECO:0000256" key="9">
    <source>
        <dbReference type="ARBA" id="ARBA00022801"/>
    </source>
</evidence>
<evidence type="ECO:0000259" key="16">
    <source>
        <dbReference type="Pfam" id="PF17900"/>
    </source>
</evidence>
<evidence type="ECO:0000259" key="14">
    <source>
        <dbReference type="Pfam" id="PF11940"/>
    </source>
</evidence>
<dbReference type="PANTHER" id="PTHR46322">
    <property type="entry name" value="PUROMYCIN-SENSITIVE AMINOPEPTIDASE"/>
    <property type="match status" value="1"/>
</dbReference>
<name>A0A9X1QLF9_9SPHN</name>
<evidence type="ECO:0000313" key="18">
    <source>
        <dbReference type="Proteomes" id="UP001139410"/>
    </source>
</evidence>
<feature type="domain" description="Peptidase M1 membrane alanine aminopeptidase" evidence="13">
    <location>
        <begin position="236"/>
        <end position="446"/>
    </location>
</feature>
<dbReference type="InterPro" id="IPR014782">
    <property type="entry name" value="Peptidase_M1_dom"/>
</dbReference>
<keyword evidence="9 17" id="KW-0378">Hydrolase</keyword>
<dbReference type="Gene3D" id="3.30.2010.30">
    <property type="match status" value="1"/>
</dbReference>
<proteinExistence type="inferred from homology"/>
<keyword evidence="11" id="KW-0482">Metalloprotease</keyword>
<dbReference type="FunFam" id="1.10.390.10:FF:000002">
    <property type="entry name" value="Aminopeptidase N"/>
    <property type="match status" value="1"/>
</dbReference>
<dbReference type="GO" id="GO:0008237">
    <property type="term" value="F:metallopeptidase activity"/>
    <property type="evidence" value="ECO:0007669"/>
    <property type="project" value="UniProtKB-UniRule"/>
</dbReference>
<dbReference type="GO" id="GO:0008270">
    <property type="term" value="F:zinc ion binding"/>
    <property type="evidence" value="ECO:0007669"/>
    <property type="project" value="InterPro"/>
</dbReference>
<evidence type="ECO:0000256" key="1">
    <source>
        <dbReference type="ARBA" id="ARBA00000098"/>
    </source>
</evidence>
<dbReference type="RefSeq" id="WP_235068584.1">
    <property type="nucleotide sequence ID" value="NZ_JAKFGM010000003.1"/>
</dbReference>
<dbReference type="InterPro" id="IPR037144">
    <property type="entry name" value="Peptidase_M1_pepN_C_sf"/>
</dbReference>
<dbReference type="GO" id="GO:0006508">
    <property type="term" value="P:proteolysis"/>
    <property type="evidence" value="ECO:0007669"/>
    <property type="project" value="UniProtKB-UniRule"/>
</dbReference>
<keyword evidence="8" id="KW-0479">Metal-binding</keyword>
<dbReference type="EMBL" id="JAKFGM010000003">
    <property type="protein sequence ID" value="MCF2515878.1"/>
    <property type="molecule type" value="Genomic_DNA"/>
</dbReference>
<dbReference type="InterPro" id="IPR001930">
    <property type="entry name" value="Peptidase_M1"/>
</dbReference>
<reference evidence="17" key="1">
    <citation type="submission" date="2022-01" db="EMBL/GenBank/DDBJ databases">
        <authorList>
            <person name="Jo J.-H."/>
            <person name="Im W.-T."/>
        </authorList>
    </citation>
    <scope>NUCLEOTIDE SEQUENCE</scope>
    <source>
        <strain evidence="17">G124</strain>
    </source>
</reference>
<evidence type="ECO:0000256" key="11">
    <source>
        <dbReference type="ARBA" id="ARBA00023049"/>
    </source>
</evidence>
<accession>A0A9X1QLF9</accession>
<keyword evidence="18" id="KW-1185">Reference proteome</keyword>
<dbReference type="Gene3D" id="1.25.50.10">
    <property type="entry name" value="Peptidase M1, alanyl aminopeptidase, C-terminal domain"/>
    <property type="match status" value="1"/>
</dbReference>
<dbReference type="InterPro" id="IPR027268">
    <property type="entry name" value="Peptidase_M4/M1_CTD_sf"/>
</dbReference>
<comment type="catalytic activity">
    <reaction evidence="1">
        <text>Release of an N-terminal amino acid, Xaa-|-Yaa- from a peptide, amide or arylamide. Xaa is preferably Ala, but may be most amino acids including Pro (slow action). When a terminal hydrophobic residue is followed by a prolyl residue, the two may be released as an intact Xaa-Pro dipeptide.</text>
        <dbReference type="EC" id="3.4.11.2"/>
    </reaction>
</comment>
<dbReference type="SUPFAM" id="SSF55486">
    <property type="entry name" value="Metalloproteases ('zincins'), catalytic domain"/>
    <property type="match status" value="1"/>
</dbReference>